<sequence>MAVSMELKYKFMFPSNVYGGTRTLTYWDTLLKECKRNILMMPLTSLKLPIHKEVGFKYNKIQLLDDMTNKNRGVILYGYYQSYKYFEKQYEKISEYIKIDEQRNTVKAAYFSIDDTDSQIPENITISLHFRIGDYKKLQDCHPIMDIEYYIKSIGLILEKINYGGAGSSVTILYFFEQEDTLTVLENIGLIQTQYPFIVFKSADSKANLVQDWQQLLLMSCCQHNIIANSSFSWWGAYLNNNPQKIVCYPRKWFGEKLENHDISDMCPSTWHKI</sequence>
<dbReference type="AlphaFoldDB" id="A0A6C0F177"/>
<dbReference type="GO" id="GO:0016020">
    <property type="term" value="C:membrane"/>
    <property type="evidence" value="ECO:0007669"/>
    <property type="project" value="InterPro"/>
</dbReference>
<evidence type="ECO:0000256" key="1">
    <source>
        <dbReference type="ARBA" id="ARBA00022676"/>
    </source>
</evidence>
<dbReference type="CDD" id="cd11301">
    <property type="entry name" value="Fut1_Fut2_like"/>
    <property type="match status" value="1"/>
</dbReference>
<evidence type="ECO:0000256" key="2">
    <source>
        <dbReference type="ARBA" id="ARBA00022679"/>
    </source>
</evidence>
<dbReference type="PANTHER" id="PTHR11927:SF9">
    <property type="entry name" value="L-FUCOSYLTRANSFERASE"/>
    <property type="match status" value="1"/>
</dbReference>
<dbReference type="GO" id="GO:0005975">
    <property type="term" value="P:carbohydrate metabolic process"/>
    <property type="evidence" value="ECO:0007669"/>
    <property type="project" value="InterPro"/>
</dbReference>
<dbReference type="Pfam" id="PF01531">
    <property type="entry name" value="Glyco_transf_11"/>
    <property type="match status" value="1"/>
</dbReference>
<accession>A0A6C0F177</accession>
<dbReference type="InterPro" id="IPR002516">
    <property type="entry name" value="Glyco_trans_11"/>
</dbReference>
<dbReference type="PANTHER" id="PTHR11927">
    <property type="entry name" value="GALACTOSIDE 2-L-FUCOSYLTRANSFERASE"/>
    <property type="match status" value="1"/>
</dbReference>
<protein>
    <recommendedName>
        <fullName evidence="4">Alpha-1,2-fucosyltransferase</fullName>
    </recommendedName>
</protein>
<organism evidence="3">
    <name type="scientific">viral metagenome</name>
    <dbReference type="NCBI Taxonomy" id="1070528"/>
    <lineage>
        <taxon>unclassified sequences</taxon>
        <taxon>metagenomes</taxon>
        <taxon>organismal metagenomes</taxon>
    </lineage>
</organism>
<dbReference type="EMBL" id="MN738959">
    <property type="protein sequence ID" value="QHT33175.1"/>
    <property type="molecule type" value="Genomic_DNA"/>
</dbReference>
<dbReference type="GO" id="GO:0008107">
    <property type="term" value="F:galactoside 2-alpha-L-fucosyltransferase activity"/>
    <property type="evidence" value="ECO:0007669"/>
    <property type="project" value="InterPro"/>
</dbReference>
<proteinExistence type="predicted"/>
<evidence type="ECO:0000313" key="3">
    <source>
        <dbReference type="EMBL" id="QHT33175.1"/>
    </source>
</evidence>
<name>A0A6C0F177_9ZZZZ</name>
<keyword evidence="1" id="KW-0328">Glycosyltransferase</keyword>
<reference evidence="3" key="1">
    <citation type="journal article" date="2020" name="Nature">
        <title>Giant virus diversity and host interactions through global metagenomics.</title>
        <authorList>
            <person name="Schulz F."/>
            <person name="Roux S."/>
            <person name="Paez-Espino D."/>
            <person name="Jungbluth S."/>
            <person name="Walsh D.A."/>
            <person name="Denef V.J."/>
            <person name="McMahon K.D."/>
            <person name="Konstantinidis K.T."/>
            <person name="Eloe-Fadrosh E.A."/>
            <person name="Kyrpides N.C."/>
            <person name="Woyke T."/>
        </authorList>
    </citation>
    <scope>NUCLEOTIDE SEQUENCE</scope>
    <source>
        <strain evidence="3">GVMAG-M-3300009161-34</strain>
    </source>
</reference>
<keyword evidence="2" id="KW-0808">Transferase</keyword>
<evidence type="ECO:0008006" key="4">
    <source>
        <dbReference type="Google" id="ProtNLM"/>
    </source>
</evidence>